<comment type="caution">
    <text evidence="1">The sequence shown here is derived from an EMBL/GenBank/DDBJ whole genome shotgun (WGS) entry which is preliminary data.</text>
</comment>
<keyword evidence="2" id="KW-1185">Reference proteome</keyword>
<sequence length="132" mass="15042">MHDFPRPGAHLRFLHRASEFLRWLRSDGDRLVAAADLLGGEDWRRRADRVVRAAREGHDLVARQPDLRALRDLLFLEHIDGRDTPEARRFIALDPDDPRCRDARLCADIVDVGVRALEALRLAGITSFKEAA</sequence>
<name>A0A3D9BS73_9RHOB</name>
<gene>
    <name evidence="1" type="ORF">DRV84_09995</name>
</gene>
<protein>
    <submittedName>
        <fullName evidence="1">Uncharacterized protein</fullName>
    </submittedName>
</protein>
<accession>A0A3D9BS73</accession>
<dbReference type="OrthoDB" id="7745305at2"/>
<evidence type="ECO:0000313" key="2">
    <source>
        <dbReference type="Proteomes" id="UP000257131"/>
    </source>
</evidence>
<dbReference type="AlphaFoldDB" id="A0A3D9BS73"/>
<evidence type="ECO:0000313" key="1">
    <source>
        <dbReference type="EMBL" id="REC56365.1"/>
    </source>
</evidence>
<dbReference type="EMBL" id="QOHR01000012">
    <property type="protein sequence ID" value="REC56365.1"/>
    <property type="molecule type" value="Genomic_DNA"/>
</dbReference>
<dbReference type="Proteomes" id="UP000257131">
    <property type="component" value="Unassembled WGS sequence"/>
</dbReference>
<organism evidence="1 2">
    <name type="scientific">Rhodosalinus sediminis</name>
    <dbReference type="NCBI Taxonomy" id="1940533"/>
    <lineage>
        <taxon>Bacteria</taxon>
        <taxon>Pseudomonadati</taxon>
        <taxon>Pseudomonadota</taxon>
        <taxon>Alphaproteobacteria</taxon>
        <taxon>Rhodobacterales</taxon>
        <taxon>Paracoccaceae</taxon>
        <taxon>Rhodosalinus</taxon>
    </lineage>
</organism>
<dbReference type="RefSeq" id="WP_115979969.1">
    <property type="nucleotide sequence ID" value="NZ_QOHR01000012.1"/>
</dbReference>
<proteinExistence type="predicted"/>
<reference evidence="1 2" key="1">
    <citation type="journal article" date="2017" name="Int. J. Syst. Evol. Microbiol.">
        <title>Rhodosalinus sediminis gen. nov., sp. nov., isolated from marine saltern.</title>
        <authorList>
            <person name="Guo L.Y."/>
            <person name="Ling S.K."/>
            <person name="Li C.M."/>
            <person name="Chen G.J."/>
            <person name="Du Z.J."/>
        </authorList>
    </citation>
    <scope>NUCLEOTIDE SEQUENCE [LARGE SCALE GENOMIC DNA]</scope>
    <source>
        <strain evidence="1 2">WDN1C137</strain>
    </source>
</reference>